<dbReference type="AlphaFoldDB" id="A0A9Q0WLY5"/>
<dbReference type="Proteomes" id="UP001151532">
    <property type="component" value="Chromosome 11"/>
</dbReference>
<accession>A0A9Q0WLY5</accession>
<keyword evidence="3" id="KW-1185">Reference proteome</keyword>
<feature type="region of interest" description="Disordered" evidence="1">
    <location>
        <begin position="1"/>
        <end position="20"/>
    </location>
</feature>
<evidence type="ECO:0000313" key="3">
    <source>
        <dbReference type="Proteomes" id="UP001151532"/>
    </source>
</evidence>
<sequence length="78" mass="8817">MRYRKKKNSESTQPHTVQRGTSFGEYQKWSHLGDQLHQRGEIPEIVKTLAEQLLALASKSGSLHKLGVSENVLIFGLQ</sequence>
<reference evidence="2" key="2">
    <citation type="journal article" date="2023" name="Int. J. Mol. Sci.">
        <title>De Novo Assembly and Annotation of 11 Diverse Shrub Willow (Salix) Genomes Reveals Novel Gene Organization in Sex-Linked Regions.</title>
        <authorList>
            <person name="Hyden B."/>
            <person name="Feng K."/>
            <person name="Yates T.B."/>
            <person name="Jawdy S."/>
            <person name="Cereghino C."/>
            <person name="Smart L.B."/>
            <person name="Muchero W."/>
        </authorList>
    </citation>
    <scope>NUCLEOTIDE SEQUENCE</scope>
    <source>
        <tissue evidence="2">Shoot tip</tissue>
    </source>
</reference>
<name>A0A9Q0WLY5_SALPP</name>
<comment type="caution">
    <text evidence="2">The sequence shown here is derived from an EMBL/GenBank/DDBJ whole genome shotgun (WGS) entry which is preliminary data.</text>
</comment>
<evidence type="ECO:0000256" key="1">
    <source>
        <dbReference type="SAM" id="MobiDB-lite"/>
    </source>
</evidence>
<feature type="compositionally biased region" description="Polar residues" evidence="1">
    <location>
        <begin position="10"/>
        <end position="20"/>
    </location>
</feature>
<dbReference type="EMBL" id="JAPFFK010000003">
    <property type="protein sequence ID" value="KAJ6769666.1"/>
    <property type="molecule type" value="Genomic_DNA"/>
</dbReference>
<organism evidence="2 3">
    <name type="scientific">Salix purpurea</name>
    <name type="common">Purple osier willow</name>
    <dbReference type="NCBI Taxonomy" id="77065"/>
    <lineage>
        <taxon>Eukaryota</taxon>
        <taxon>Viridiplantae</taxon>
        <taxon>Streptophyta</taxon>
        <taxon>Embryophyta</taxon>
        <taxon>Tracheophyta</taxon>
        <taxon>Spermatophyta</taxon>
        <taxon>Magnoliopsida</taxon>
        <taxon>eudicotyledons</taxon>
        <taxon>Gunneridae</taxon>
        <taxon>Pentapetalae</taxon>
        <taxon>rosids</taxon>
        <taxon>fabids</taxon>
        <taxon>Malpighiales</taxon>
        <taxon>Salicaceae</taxon>
        <taxon>Saliceae</taxon>
        <taxon>Salix</taxon>
    </lineage>
</organism>
<gene>
    <name evidence="2" type="ORF">OIU79_020512</name>
</gene>
<protein>
    <submittedName>
        <fullName evidence="2">Uncharacterized protein</fullName>
    </submittedName>
</protein>
<feature type="non-terminal residue" evidence="2">
    <location>
        <position position="1"/>
    </location>
</feature>
<evidence type="ECO:0000313" key="2">
    <source>
        <dbReference type="EMBL" id="KAJ6769666.1"/>
    </source>
</evidence>
<proteinExistence type="predicted"/>
<reference evidence="2" key="1">
    <citation type="submission" date="2022-11" db="EMBL/GenBank/DDBJ databases">
        <authorList>
            <person name="Hyden B.L."/>
            <person name="Feng K."/>
            <person name="Yates T."/>
            <person name="Jawdy S."/>
            <person name="Smart L.B."/>
            <person name="Muchero W."/>
        </authorList>
    </citation>
    <scope>NUCLEOTIDE SEQUENCE</scope>
    <source>
        <tissue evidence="2">Shoot tip</tissue>
    </source>
</reference>